<evidence type="ECO:0000256" key="10">
    <source>
        <dbReference type="ARBA" id="ARBA00023242"/>
    </source>
</evidence>
<evidence type="ECO:0000313" key="21">
    <source>
        <dbReference type="Proteomes" id="UP000006813"/>
    </source>
</evidence>
<protein>
    <recommendedName>
        <fullName evidence="4">Kinetochore protein NDC80 homolog</fullName>
    </recommendedName>
    <alternativeName>
        <fullName evidence="13">Kinetochore protein Hec1</fullName>
    </alternativeName>
    <alternativeName>
        <fullName evidence="15">Kinetochore-associated protein 2</fullName>
    </alternativeName>
</protein>
<comment type="function">
    <text evidence="14">Acts as a component of the essential kinetochore-associated NDC80 complex, which is required for chromosome segregation and spindle checkpoint activity. Required for kinetochore integrity and the organization of stable microtubule binding sites in the outer plate of the kinetochore. The NDC80 complex synergistically enhances the affinity of the SKA1 complex for microtubules and may allow the NDC80 complex to track depolymerizing microtubules. Plays a role in chromosome congression and is essential for the end-on attachment of the kinetochores to spindle microtubules.</text>
</comment>
<dbReference type="InterPro" id="IPR055260">
    <property type="entry name" value="Ndc80_CH"/>
</dbReference>
<evidence type="ECO:0000256" key="14">
    <source>
        <dbReference type="ARBA" id="ARBA00058194"/>
    </source>
</evidence>
<organism evidence="20 21">
    <name type="scientific">Heterocephalus glaber</name>
    <name type="common">Naked mole rat</name>
    <dbReference type="NCBI Taxonomy" id="10181"/>
    <lineage>
        <taxon>Eukaryota</taxon>
        <taxon>Metazoa</taxon>
        <taxon>Chordata</taxon>
        <taxon>Craniata</taxon>
        <taxon>Vertebrata</taxon>
        <taxon>Euteleostomi</taxon>
        <taxon>Mammalia</taxon>
        <taxon>Eutheria</taxon>
        <taxon>Euarchontoglires</taxon>
        <taxon>Glires</taxon>
        <taxon>Rodentia</taxon>
        <taxon>Hystricomorpha</taxon>
        <taxon>Bathyergidae</taxon>
        <taxon>Heterocephalus</taxon>
    </lineage>
</organism>
<keyword evidence="7" id="KW-0498">Mitosis</keyword>
<dbReference type="Pfam" id="PF24487">
    <property type="entry name" value="NDC80_loop"/>
    <property type="match status" value="1"/>
</dbReference>
<keyword evidence="12" id="KW-0137">Centromere</keyword>
<sequence>MVLSCTQYFHDVLLPCQGPQSNGANQVWTETFKIVGQNNSRAQLEPKGGGGVARRRRIAGPWGCVDLRFSGQKAQYGPCSSPASGELSPRCRQGLFPGCPSLHPRGRSAVVRPCCQVLGQTLSTLGQYSAAEAPAQAALRHGVASHCGPLDPSLSFMENFWLHSKPPCTEETKTAWSLAPRSPSEKCQLLDKVSRLLKEQEALETALKEARLEEAAKEKQRWEAAFKKAARDRAQLQRDIPFLLRELREQQSLRFQQRDPVPSRGIQIAQRLSVNKPTSERKVSVFGKRTSGHRSWNSQLGIFSSSEKIKDPRPLNDKAFIQQCIRQLCEFLTENVYAYSVSMKSFQAPSAKDFLKIFTFLYGFLCPSYELPDTKFEEEVPRIFKDLGYPSALSKSSMYTVGTPHTWLHIFAALIWLIDCIKIHNAMKESSLLFDDGQPWGEETEDGIMHNKLFLDYTIRCYESFMTGADTFEEMNAELQSKLKDLYNVIASKLESLATENKALNEQIARLEREREKEPNPILDQKLSGLDEEISRVELECETIKQENARLQNVVDNRKYSVADIERINHEKNDLQQTINKLTKDLEAEQWNEELKYARAKEAIETQLAEYHKLARKLKLIPKGAENSKGYDFEIKFNPEGGANCLVKYRAQVYVPLKELLNENEEKINKARNKKMGLEDTLEQLNTMKTESRRSVRTLKEEVQKLDDLYQQKVKEAEEEDEKCASELESLEKHKHLLESAVNEGLSEPTNELEAVQRECQLVVQTTTEERRKVGSNLQRLLEMVAMHVGAVEKHLEEQTAKIDREYEECVSEDLLENIRDCRKI</sequence>
<dbReference type="InterPro" id="IPR038273">
    <property type="entry name" value="Ndc80_sf"/>
</dbReference>
<feature type="domain" description="Kinetochore protein Ndc80 CH" evidence="17">
    <location>
        <begin position="281"/>
        <end position="426"/>
    </location>
</feature>
<evidence type="ECO:0000259" key="17">
    <source>
        <dbReference type="Pfam" id="PF03801"/>
    </source>
</evidence>
<name>G5BM69_HETGA</name>
<keyword evidence="8" id="KW-0995">Kinetochore</keyword>
<dbReference type="STRING" id="10181.G5BM69"/>
<reference evidence="20 21" key="1">
    <citation type="journal article" date="2011" name="Nature">
        <title>Genome sequencing reveals insights into physiology and longevity of the naked mole rat.</title>
        <authorList>
            <person name="Kim E.B."/>
            <person name="Fang X."/>
            <person name="Fushan A.A."/>
            <person name="Huang Z."/>
            <person name="Lobanov A.V."/>
            <person name="Han L."/>
            <person name="Marino S.M."/>
            <person name="Sun X."/>
            <person name="Turanov A.A."/>
            <person name="Yang P."/>
            <person name="Yim S.H."/>
            <person name="Zhao X."/>
            <person name="Kasaikina M.V."/>
            <person name="Stoletzki N."/>
            <person name="Peng C."/>
            <person name="Polak P."/>
            <person name="Xiong Z."/>
            <person name="Kiezun A."/>
            <person name="Zhu Y."/>
            <person name="Chen Y."/>
            <person name="Kryukov G.V."/>
            <person name="Zhang Q."/>
            <person name="Peshkin L."/>
            <person name="Yang L."/>
            <person name="Bronson R.T."/>
            <person name="Buffenstein R."/>
            <person name="Wang B."/>
            <person name="Han C."/>
            <person name="Li Q."/>
            <person name="Chen L."/>
            <person name="Zhao W."/>
            <person name="Sunyaev S.R."/>
            <person name="Park T.J."/>
            <person name="Zhang G."/>
            <person name="Wang J."/>
            <person name="Gladyshev V.N."/>
        </authorList>
    </citation>
    <scope>NUCLEOTIDE SEQUENCE [LARGE SCALE GENOMIC DNA]</scope>
</reference>
<dbReference type="Gene3D" id="1.10.418.30">
    <property type="entry name" value="Ncd80 complex, Ncd80 subunit"/>
    <property type="match status" value="1"/>
</dbReference>
<dbReference type="GO" id="GO:0005813">
    <property type="term" value="C:centrosome"/>
    <property type="evidence" value="ECO:0007669"/>
    <property type="project" value="UniProtKB-ARBA"/>
</dbReference>
<feature type="domain" description="DUF5595" evidence="18">
    <location>
        <begin position="442"/>
        <end position="514"/>
    </location>
</feature>
<evidence type="ECO:0000256" key="11">
    <source>
        <dbReference type="ARBA" id="ARBA00023306"/>
    </source>
</evidence>
<evidence type="ECO:0000256" key="8">
    <source>
        <dbReference type="ARBA" id="ARBA00022838"/>
    </source>
</evidence>
<keyword evidence="11" id="KW-0131">Cell cycle</keyword>
<dbReference type="Proteomes" id="UP000006813">
    <property type="component" value="Unassembled WGS sequence"/>
</dbReference>
<dbReference type="Pfam" id="PF18077">
    <property type="entry name" value="DUF5595"/>
    <property type="match status" value="1"/>
</dbReference>
<feature type="coiled-coil region" evidence="16">
    <location>
        <begin position="469"/>
        <end position="617"/>
    </location>
</feature>
<evidence type="ECO:0000256" key="5">
    <source>
        <dbReference type="ARBA" id="ARBA00022454"/>
    </source>
</evidence>
<dbReference type="GO" id="GO:0007051">
    <property type="term" value="P:spindle organization"/>
    <property type="evidence" value="ECO:0007669"/>
    <property type="project" value="UniProtKB-ARBA"/>
</dbReference>
<dbReference type="GO" id="GO:0005737">
    <property type="term" value="C:cytoplasm"/>
    <property type="evidence" value="ECO:0007669"/>
    <property type="project" value="UniProtKB-ARBA"/>
</dbReference>
<dbReference type="InterPro" id="IPR040967">
    <property type="entry name" value="DUF5595"/>
</dbReference>
<keyword evidence="6" id="KW-0132">Cell division</keyword>
<evidence type="ECO:0000256" key="15">
    <source>
        <dbReference type="ARBA" id="ARBA00082484"/>
    </source>
</evidence>
<evidence type="ECO:0000256" key="1">
    <source>
        <dbReference type="ARBA" id="ARBA00004123"/>
    </source>
</evidence>
<evidence type="ECO:0000256" key="13">
    <source>
        <dbReference type="ARBA" id="ARBA00031685"/>
    </source>
</evidence>
<dbReference type="EMBL" id="JH170987">
    <property type="protein sequence ID" value="EHB10380.1"/>
    <property type="molecule type" value="Genomic_DNA"/>
</dbReference>
<dbReference type="InterPro" id="IPR057091">
    <property type="entry name" value="NDC80_loop"/>
</dbReference>
<feature type="domain" description="Kinetochore protein NDC80 loop region" evidence="19">
    <location>
        <begin position="576"/>
        <end position="805"/>
    </location>
</feature>
<feature type="coiled-coil region" evidence="16">
    <location>
        <begin position="193"/>
        <end position="239"/>
    </location>
</feature>
<dbReference type="InParanoid" id="G5BM69"/>
<dbReference type="GO" id="GO:0005634">
    <property type="term" value="C:nucleus"/>
    <property type="evidence" value="ECO:0007669"/>
    <property type="project" value="UniProtKB-SubCell"/>
</dbReference>
<evidence type="ECO:0000256" key="3">
    <source>
        <dbReference type="ARBA" id="ARBA00007050"/>
    </source>
</evidence>
<dbReference type="PANTHER" id="PTHR10643">
    <property type="entry name" value="KINETOCHORE PROTEIN NDC80"/>
    <property type="match status" value="1"/>
</dbReference>
<keyword evidence="9 16" id="KW-0175">Coiled coil</keyword>
<evidence type="ECO:0000256" key="12">
    <source>
        <dbReference type="ARBA" id="ARBA00023328"/>
    </source>
</evidence>
<dbReference type="Pfam" id="PF03801">
    <property type="entry name" value="Ndc80_HEC"/>
    <property type="match status" value="1"/>
</dbReference>
<evidence type="ECO:0000256" key="4">
    <source>
        <dbReference type="ARBA" id="ARBA00014642"/>
    </source>
</evidence>
<dbReference type="GO" id="GO:0031262">
    <property type="term" value="C:Ndc80 complex"/>
    <property type="evidence" value="ECO:0007669"/>
    <property type="project" value="InterPro"/>
</dbReference>
<proteinExistence type="inferred from homology"/>
<evidence type="ECO:0000259" key="19">
    <source>
        <dbReference type="Pfam" id="PF24487"/>
    </source>
</evidence>
<dbReference type="FunFam" id="1.10.418.30:FF:000002">
    <property type="entry name" value="NDC80, kinetochore complex component"/>
    <property type="match status" value="1"/>
</dbReference>
<dbReference type="GO" id="GO:0051315">
    <property type="term" value="P:attachment of mitotic spindle microtubules to kinetochore"/>
    <property type="evidence" value="ECO:0007669"/>
    <property type="project" value="InterPro"/>
</dbReference>
<comment type="subcellular location">
    <subcellularLocation>
        <location evidence="2">Chromosome</location>
        <location evidence="2">Centromere</location>
        <location evidence="2">Kinetochore</location>
    </subcellularLocation>
    <subcellularLocation>
        <location evidence="1">Nucleus</location>
    </subcellularLocation>
</comment>
<evidence type="ECO:0000259" key="18">
    <source>
        <dbReference type="Pfam" id="PF18077"/>
    </source>
</evidence>
<comment type="similarity">
    <text evidence="3">Belongs to the NDC80/HEC1 family.</text>
</comment>
<dbReference type="InterPro" id="IPR005550">
    <property type="entry name" value="Kinetochore_Ndc80"/>
</dbReference>
<keyword evidence="5" id="KW-0158">Chromosome</keyword>
<dbReference type="GO" id="GO:0051301">
    <property type="term" value="P:cell division"/>
    <property type="evidence" value="ECO:0007669"/>
    <property type="project" value="UniProtKB-KW"/>
</dbReference>
<evidence type="ECO:0000256" key="9">
    <source>
        <dbReference type="ARBA" id="ARBA00023054"/>
    </source>
</evidence>
<evidence type="ECO:0000256" key="6">
    <source>
        <dbReference type="ARBA" id="ARBA00022618"/>
    </source>
</evidence>
<evidence type="ECO:0000256" key="2">
    <source>
        <dbReference type="ARBA" id="ARBA00004629"/>
    </source>
</evidence>
<dbReference type="Gene3D" id="6.10.250.1950">
    <property type="match status" value="1"/>
</dbReference>
<evidence type="ECO:0000256" key="7">
    <source>
        <dbReference type="ARBA" id="ARBA00022776"/>
    </source>
</evidence>
<evidence type="ECO:0000256" key="16">
    <source>
        <dbReference type="SAM" id="Coils"/>
    </source>
</evidence>
<feature type="coiled-coil region" evidence="16">
    <location>
        <begin position="661"/>
        <end position="734"/>
    </location>
</feature>
<gene>
    <name evidence="20" type="ORF">GW7_21544</name>
</gene>
<dbReference type="PANTHER" id="PTHR10643:SF2">
    <property type="entry name" value="KINETOCHORE PROTEIN NDC80 HOMOLOG"/>
    <property type="match status" value="1"/>
</dbReference>
<evidence type="ECO:0000313" key="20">
    <source>
        <dbReference type="EMBL" id="EHB10380.1"/>
    </source>
</evidence>
<keyword evidence="10" id="KW-0539">Nucleus</keyword>
<accession>G5BM69</accession>
<dbReference type="AlphaFoldDB" id="G5BM69"/>